<dbReference type="Proteomes" id="UP001522450">
    <property type="component" value="Unassembled WGS sequence"/>
</dbReference>
<evidence type="ECO:0008006" key="3">
    <source>
        <dbReference type="Google" id="ProtNLM"/>
    </source>
</evidence>
<organism evidence="1 2">
    <name type="scientific">Pseudolactococcus carnosus</name>
    <dbReference type="NCBI Taxonomy" id="2749961"/>
    <lineage>
        <taxon>Bacteria</taxon>
        <taxon>Bacillati</taxon>
        <taxon>Bacillota</taxon>
        <taxon>Bacilli</taxon>
        <taxon>Lactobacillales</taxon>
        <taxon>Streptococcaceae</taxon>
        <taxon>Pseudolactococcus</taxon>
    </lineage>
</organism>
<sequence>MKPSQEQIKFYFCYNARVAEALKNKGYNAITTAINPTSKNTFWLYVRDTEFENTLEQIK</sequence>
<dbReference type="RefSeq" id="WP_244034208.1">
    <property type="nucleotide sequence ID" value="NZ_JAAECS010000001.1"/>
</dbReference>
<comment type="caution">
    <text evidence="1">The sequence shown here is derived from an EMBL/GenBank/DDBJ whole genome shotgun (WGS) entry which is preliminary data.</text>
</comment>
<evidence type="ECO:0000313" key="2">
    <source>
        <dbReference type="Proteomes" id="UP001522450"/>
    </source>
</evidence>
<accession>A0ABT0AQW3</accession>
<proteinExistence type="predicted"/>
<keyword evidence="2" id="KW-1185">Reference proteome</keyword>
<evidence type="ECO:0000313" key="1">
    <source>
        <dbReference type="EMBL" id="MCJ1989043.1"/>
    </source>
</evidence>
<name>A0ABT0AQW3_9LACT</name>
<dbReference type="EMBL" id="JAAECS010000001">
    <property type="protein sequence ID" value="MCJ1989043.1"/>
    <property type="molecule type" value="Genomic_DNA"/>
</dbReference>
<reference evidence="1 2" key="1">
    <citation type="journal article" date="2022" name="Microbiol. Res.">
        <title>Comparative genome analysis, predicted lifestyle and antimicrobial strategies of Lactococcus carnosus and Lactococcus paracarnosus isolated from meat.</title>
        <authorList>
            <person name="Werum V."/>
            <person name="Ehrmann M."/>
            <person name="Vogel R."/>
            <person name="Hilgarth M."/>
        </authorList>
    </citation>
    <scope>NUCLEOTIDE SEQUENCE [LARGE SCALE GENOMIC DNA]</scope>
    <source>
        <strain evidence="1 2">TMW22177</strain>
    </source>
</reference>
<gene>
    <name evidence="1" type="ORF">GYN21_02310</name>
</gene>
<protein>
    <recommendedName>
        <fullName evidence="3">DUF5659 domain-containing protein</fullName>
    </recommendedName>
</protein>